<evidence type="ECO:0000313" key="2">
    <source>
        <dbReference type="Proteomes" id="UP000692954"/>
    </source>
</evidence>
<name>A0A8S1M0K3_9CILI</name>
<protein>
    <submittedName>
        <fullName evidence="1">Uncharacterized protein</fullName>
    </submittedName>
</protein>
<dbReference type="AlphaFoldDB" id="A0A8S1M0K3"/>
<reference evidence="1" key="1">
    <citation type="submission" date="2021-01" db="EMBL/GenBank/DDBJ databases">
        <authorList>
            <consortium name="Genoscope - CEA"/>
            <person name="William W."/>
        </authorList>
    </citation>
    <scope>NUCLEOTIDE SEQUENCE</scope>
</reference>
<sequence>MLTNSRSKPTIKPVFKLKQFLNTIVVPYSSKDPTNRLKNSIESSRFASYHNISNSVRKNMIISQQFLLPSITNRKSLIIEPNQSSTLAVDHAQLEQNIINNNKHKKKNFRQFKNLSIAQNSNDNLNSTNEELLLLQSNKNSPTKYKTSNKQEQQKSRKQKLIEFLKGENQGIQFTQLLQKKQSKQQTLFPSFTIKKYQELQF</sequence>
<evidence type="ECO:0000313" key="1">
    <source>
        <dbReference type="EMBL" id="CAD8073950.1"/>
    </source>
</evidence>
<gene>
    <name evidence="1" type="ORF">PSON_ATCC_30995.1.T0310240</name>
</gene>
<keyword evidence="2" id="KW-1185">Reference proteome</keyword>
<dbReference type="EMBL" id="CAJJDN010000031">
    <property type="protein sequence ID" value="CAD8073950.1"/>
    <property type="molecule type" value="Genomic_DNA"/>
</dbReference>
<comment type="caution">
    <text evidence="1">The sequence shown here is derived from an EMBL/GenBank/DDBJ whole genome shotgun (WGS) entry which is preliminary data.</text>
</comment>
<proteinExistence type="predicted"/>
<dbReference type="Proteomes" id="UP000692954">
    <property type="component" value="Unassembled WGS sequence"/>
</dbReference>
<organism evidence="1 2">
    <name type="scientific">Paramecium sonneborni</name>
    <dbReference type="NCBI Taxonomy" id="65129"/>
    <lineage>
        <taxon>Eukaryota</taxon>
        <taxon>Sar</taxon>
        <taxon>Alveolata</taxon>
        <taxon>Ciliophora</taxon>
        <taxon>Intramacronucleata</taxon>
        <taxon>Oligohymenophorea</taxon>
        <taxon>Peniculida</taxon>
        <taxon>Parameciidae</taxon>
        <taxon>Paramecium</taxon>
    </lineage>
</organism>
<accession>A0A8S1M0K3</accession>
<dbReference type="OrthoDB" id="305641at2759"/>